<feature type="compositionally biased region" description="Acidic residues" evidence="1">
    <location>
        <begin position="183"/>
        <end position="193"/>
    </location>
</feature>
<keyword evidence="4" id="KW-1185">Reference proteome</keyword>
<gene>
    <name evidence="3" type="ORF">SEMRO_7_G005780.1</name>
</gene>
<proteinExistence type="predicted"/>
<feature type="region of interest" description="Disordered" evidence="1">
    <location>
        <begin position="181"/>
        <end position="203"/>
    </location>
</feature>
<comment type="caution">
    <text evidence="3">The sequence shown here is derived from an EMBL/GenBank/DDBJ whole genome shotgun (WGS) entry which is preliminary data.</text>
</comment>
<dbReference type="GO" id="GO:0005795">
    <property type="term" value="C:Golgi stack"/>
    <property type="evidence" value="ECO:0007669"/>
    <property type="project" value="TreeGrafter"/>
</dbReference>
<sequence>MCPGAPVLPASGSSDSMDGTSKASSTGSKQMQRMRRKRTMTTTSASTSSTSNSTSTSTKVSVKRVLKILRLTIGLCAFVLMFLSHLHTTTSNGNNQLSFLRKQNWSVKHQQSQKGNQEKDENDHQILLQKQNMLIQKDAQQNPQYTQDLLNQQLGLDQIYADNQDIQMDIQMDHLHLPIQEQDGQDGDEDEFPLSDSDSSSHLQHRLLGQSHLQLQSIPLPLPLNNPHTQQINPHNNLQRQLQLQTTTTGKRQKLSIPFWDQQRLFKSRNSWKLMVAILAQDCMPKYSQPNNKNATAPIKFPTLLTLQDALENTNHATHVILYLPQSPNSTLFPNLSVSMQYNHKHCQAKLLAMIHTQFQTHIENQQLQLVHGIVNPLPARIAYDYTHKLPNAFQQLEQMKLPQEQVALSQEKIKKRLSIGQLMLEQQYSLGLDFAYIAELAYRQHDDLLFFLTAGTRLTPDIRKQQSQTPQQRALDYGLALIQQYENFQQRLSHDLLVHRFCYMSFLQEDTWFELPPPNATSDQIPPRYQDKLQLPTGILMERHGLYRMSMILRSLLPYHKHSTAGLVQKYCNDLLWQAQILQPVGAAQLNLTTLEEATFPPVLWIDQDDTSVQPELPQYKNALQQEQLRQFEAYVAATASWTIPEWVTVDNRQIGPQRAEAVLPADLIQLPNQPQAAPPQQPKRKITFLVPTSTRPNGIKNLYVTQSLNQLFPLIRRDLRDPDTGKLQAAVLLVICGNTQDELDDHQDGLWEYYGPEIKEGILEIVSTNLETYPSLHDLPNNYNDNEARLRWRSKQNLDISSSFFAAKGRSEYIMLLEDDTGYRDKFTPTLKAMMQADQRQEAVYVPDPKVTGITVPPEQDYWQHTFAQVHFGFGYSGVLIHDDDALVYAVVHYVLMDEKPCDLMFLANHLQGQVLDQKWRWQMKRVLLTHLGSVSSLKGKFQPVWGKMG</sequence>
<dbReference type="PANTHER" id="PTHR12062:SF9">
    <property type="entry name" value="ALPHA-1,3-MANNOSYL-GLYCOPROTEIN 4-BETA-N-ACETYLGLUCOSAMINYLTRANSFERASE A, ISOFORM A"/>
    <property type="match status" value="1"/>
</dbReference>
<dbReference type="InterPro" id="IPR057279">
    <property type="entry name" value="MGAT4"/>
</dbReference>
<dbReference type="AlphaFoldDB" id="A0A9N8D563"/>
<dbReference type="EMBL" id="CAICTM010000007">
    <property type="protein sequence ID" value="CAB9496608.1"/>
    <property type="molecule type" value="Genomic_DNA"/>
</dbReference>
<dbReference type="PANTHER" id="PTHR12062">
    <property type="entry name" value="N-ACETYLGLUCOSAMINYLTRANSFERASE VI"/>
    <property type="match status" value="1"/>
</dbReference>
<evidence type="ECO:0000313" key="4">
    <source>
        <dbReference type="Proteomes" id="UP001153069"/>
    </source>
</evidence>
<dbReference type="InterPro" id="IPR006759">
    <property type="entry name" value="Glyco_transf_54"/>
</dbReference>
<dbReference type="GO" id="GO:0005783">
    <property type="term" value="C:endoplasmic reticulum"/>
    <property type="evidence" value="ECO:0007669"/>
    <property type="project" value="TreeGrafter"/>
</dbReference>
<feature type="region of interest" description="Disordered" evidence="1">
    <location>
        <begin position="1"/>
        <end position="57"/>
    </location>
</feature>
<evidence type="ECO:0000313" key="3">
    <source>
        <dbReference type="EMBL" id="CAB9496608.1"/>
    </source>
</evidence>
<dbReference type="GO" id="GO:0008375">
    <property type="term" value="F:acetylglucosaminyltransferase activity"/>
    <property type="evidence" value="ECO:0007669"/>
    <property type="project" value="TreeGrafter"/>
</dbReference>
<dbReference type="Pfam" id="PF04666">
    <property type="entry name" value="MGAT4_cons"/>
    <property type="match status" value="1"/>
</dbReference>
<organism evidence="3 4">
    <name type="scientific">Seminavis robusta</name>
    <dbReference type="NCBI Taxonomy" id="568900"/>
    <lineage>
        <taxon>Eukaryota</taxon>
        <taxon>Sar</taxon>
        <taxon>Stramenopiles</taxon>
        <taxon>Ochrophyta</taxon>
        <taxon>Bacillariophyta</taxon>
        <taxon>Bacillariophyceae</taxon>
        <taxon>Bacillariophycidae</taxon>
        <taxon>Naviculales</taxon>
        <taxon>Naviculaceae</taxon>
        <taxon>Seminavis</taxon>
    </lineage>
</organism>
<dbReference type="GO" id="GO:0006487">
    <property type="term" value="P:protein N-linked glycosylation"/>
    <property type="evidence" value="ECO:0007669"/>
    <property type="project" value="TreeGrafter"/>
</dbReference>
<dbReference type="Proteomes" id="UP001153069">
    <property type="component" value="Unassembled WGS sequence"/>
</dbReference>
<accession>A0A9N8D563</accession>
<feature type="domain" description="MGAT4 conserved region" evidence="2">
    <location>
        <begin position="685"/>
        <end position="946"/>
    </location>
</feature>
<feature type="compositionally biased region" description="Polar residues" evidence="1">
    <location>
        <begin position="11"/>
        <end position="31"/>
    </location>
</feature>
<dbReference type="OrthoDB" id="2016523at2759"/>
<evidence type="ECO:0000259" key="2">
    <source>
        <dbReference type="Pfam" id="PF04666"/>
    </source>
</evidence>
<reference evidence="3" key="1">
    <citation type="submission" date="2020-06" db="EMBL/GenBank/DDBJ databases">
        <authorList>
            <consortium name="Plant Systems Biology data submission"/>
        </authorList>
    </citation>
    <scope>NUCLEOTIDE SEQUENCE</scope>
    <source>
        <strain evidence="3">D6</strain>
    </source>
</reference>
<name>A0A9N8D563_9STRA</name>
<evidence type="ECO:0000256" key="1">
    <source>
        <dbReference type="SAM" id="MobiDB-lite"/>
    </source>
</evidence>
<protein>
    <submittedName>
        <fullName evidence="3">Alpha-1,3-mannosyl-glycoprotein 4-beta-N-acetylglucosaminyltransferase C</fullName>
    </submittedName>
</protein>
<dbReference type="GO" id="GO:0005793">
    <property type="term" value="C:endoplasmic reticulum-Golgi intermediate compartment"/>
    <property type="evidence" value="ECO:0007669"/>
    <property type="project" value="TreeGrafter"/>
</dbReference>
<feature type="compositionally biased region" description="Low complexity" evidence="1">
    <location>
        <begin position="40"/>
        <end position="57"/>
    </location>
</feature>